<accession>A0ABV6B5C1</accession>
<organism evidence="8 9">
    <name type="scientific">Deinococcus oregonensis</name>
    <dbReference type="NCBI Taxonomy" id="1805970"/>
    <lineage>
        <taxon>Bacteria</taxon>
        <taxon>Thermotogati</taxon>
        <taxon>Deinococcota</taxon>
        <taxon>Deinococci</taxon>
        <taxon>Deinococcales</taxon>
        <taxon>Deinococcaceae</taxon>
        <taxon>Deinococcus</taxon>
    </lineage>
</organism>
<dbReference type="InterPro" id="IPR050189">
    <property type="entry name" value="MFS_Efflux_Transporters"/>
</dbReference>
<evidence type="ECO:0000256" key="4">
    <source>
        <dbReference type="ARBA" id="ARBA00022989"/>
    </source>
</evidence>
<dbReference type="InterPro" id="IPR011701">
    <property type="entry name" value="MFS"/>
</dbReference>
<dbReference type="PANTHER" id="PTHR43124">
    <property type="entry name" value="PURINE EFFLUX PUMP PBUE"/>
    <property type="match status" value="1"/>
</dbReference>
<feature type="transmembrane region" description="Helical" evidence="6">
    <location>
        <begin position="368"/>
        <end position="386"/>
    </location>
</feature>
<dbReference type="PANTHER" id="PTHR43124:SF10">
    <property type="entry name" value="PURINE EFFLUX PUMP PBUE"/>
    <property type="match status" value="1"/>
</dbReference>
<feature type="transmembrane region" description="Helical" evidence="6">
    <location>
        <begin position="338"/>
        <end position="356"/>
    </location>
</feature>
<dbReference type="EMBL" id="JBHLYR010000073">
    <property type="protein sequence ID" value="MFB9994959.1"/>
    <property type="molecule type" value="Genomic_DNA"/>
</dbReference>
<feature type="transmembrane region" description="Helical" evidence="6">
    <location>
        <begin position="144"/>
        <end position="166"/>
    </location>
</feature>
<feature type="transmembrane region" description="Helical" evidence="6">
    <location>
        <begin position="246"/>
        <end position="267"/>
    </location>
</feature>
<proteinExistence type="predicted"/>
<dbReference type="InterPro" id="IPR020846">
    <property type="entry name" value="MFS_dom"/>
</dbReference>
<reference evidence="8 9" key="1">
    <citation type="submission" date="2024-09" db="EMBL/GenBank/DDBJ databases">
        <authorList>
            <person name="Sun Q."/>
            <person name="Mori K."/>
        </authorList>
    </citation>
    <scope>NUCLEOTIDE SEQUENCE [LARGE SCALE GENOMIC DNA]</scope>
    <source>
        <strain evidence="8 9">JCM 13503</strain>
    </source>
</reference>
<dbReference type="CDD" id="cd17324">
    <property type="entry name" value="MFS_NepI_like"/>
    <property type="match status" value="1"/>
</dbReference>
<comment type="subcellular location">
    <subcellularLocation>
        <location evidence="1">Cell membrane</location>
        <topology evidence="1">Multi-pass membrane protein</topology>
    </subcellularLocation>
</comment>
<evidence type="ECO:0000256" key="6">
    <source>
        <dbReference type="SAM" id="Phobius"/>
    </source>
</evidence>
<name>A0ABV6B5C1_9DEIO</name>
<evidence type="ECO:0000259" key="7">
    <source>
        <dbReference type="PROSITE" id="PS50850"/>
    </source>
</evidence>
<protein>
    <submittedName>
        <fullName evidence="8">MFS transporter</fullName>
    </submittedName>
</protein>
<feature type="transmembrane region" description="Helical" evidence="6">
    <location>
        <begin position="17"/>
        <end position="41"/>
    </location>
</feature>
<evidence type="ECO:0000256" key="5">
    <source>
        <dbReference type="ARBA" id="ARBA00023136"/>
    </source>
</evidence>
<evidence type="ECO:0000256" key="2">
    <source>
        <dbReference type="ARBA" id="ARBA00022475"/>
    </source>
</evidence>
<keyword evidence="9" id="KW-1185">Reference proteome</keyword>
<keyword evidence="3 6" id="KW-0812">Transmembrane</keyword>
<feature type="transmembrane region" description="Helical" evidence="6">
    <location>
        <begin position="279"/>
        <end position="296"/>
    </location>
</feature>
<feature type="transmembrane region" description="Helical" evidence="6">
    <location>
        <begin position="53"/>
        <end position="70"/>
    </location>
</feature>
<evidence type="ECO:0000256" key="1">
    <source>
        <dbReference type="ARBA" id="ARBA00004651"/>
    </source>
</evidence>
<gene>
    <name evidence="8" type="ORF">ACFFLM_23710</name>
</gene>
<dbReference type="Gene3D" id="1.20.1250.20">
    <property type="entry name" value="MFS general substrate transporter like domains"/>
    <property type="match status" value="1"/>
</dbReference>
<feature type="transmembrane region" description="Helical" evidence="6">
    <location>
        <begin position="212"/>
        <end position="234"/>
    </location>
</feature>
<dbReference type="InterPro" id="IPR036259">
    <property type="entry name" value="MFS_trans_sf"/>
</dbReference>
<feature type="transmembrane region" description="Helical" evidence="6">
    <location>
        <begin position="82"/>
        <end position="101"/>
    </location>
</feature>
<dbReference type="PROSITE" id="PS50850">
    <property type="entry name" value="MFS"/>
    <property type="match status" value="1"/>
</dbReference>
<feature type="transmembrane region" description="Helical" evidence="6">
    <location>
        <begin position="107"/>
        <end position="132"/>
    </location>
</feature>
<keyword evidence="5 6" id="KW-0472">Membrane</keyword>
<evidence type="ECO:0000256" key="3">
    <source>
        <dbReference type="ARBA" id="ARBA00022692"/>
    </source>
</evidence>
<feature type="transmembrane region" description="Helical" evidence="6">
    <location>
        <begin position="172"/>
        <end position="191"/>
    </location>
</feature>
<comment type="caution">
    <text evidence="8">The sequence shown here is derived from an EMBL/GenBank/DDBJ whole genome shotgun (WGS) entry which is preliminary data.</text>
</comment>
<sequence length="398" mass="41458">MQRAVTKSPVRDHKGPLLALAFTFFTVGVASLSVVGLGRWVSHDLHILPSQTGLLVTAFALIYAVAALLVQSLFGHWPRHRLLVTGLTVMSLGLLMSAGAASFAPLMIARAVTAIGAAMVGPVVTATGSLLVPPKQQGQALATVFGGFTIASVLGAPLASVLAPSIGWRGVFVALAGVGLLAAALIIRVLPPIAPGQRVTVSTYRQVLTIRGVRSTLLVTLLQIAALFTVYAVAGSYLSGRFGSSAQWISATLLGFGLGGVLGNALSNVTVMRFGSHKTLLFTLLASAVLVALLLIAPNLPWMGLTVFFLWSAFANMFQAPQQARLIGLHPAGRGLMLALNASILYLGISLGSWLGSGLLPRLGAAHLAWPALLLLVLAALVSYHGRPPHRPVIPALR</sequence>
<dbReference type="Proteomes" id="UP001589733">
    <property type="component" value="Unassembled WGS sequence"/>
</dbReference>
<evidence type="ECO:0000313" key="9">
    <source>
        <dbReference type="Proteomes" id="UP001589733"/>
    </source>
</evidence>
<keyword evidence="2" id="KW-1003">Cell membrane</keyword>
<dbReference type="SUPFAM" id="SSF103473">
    <property type="entry name" value="MFS general substrate transporter"/>
    <property type="match status" value="1"/>
</dbReference>
<keyword evidence="4 6" id="KW-1133">Transmembrane helix</keyword>
<dbReference type="Pfam" id="PF07690">
    <property type="entry name" value="MFS_1"/>
    <property type="match status" value="1"/>
</dbReference>
<feature type="domain" description="Major facilitator superfamily (MFS) profile" evidence="7">
    <location>
        <begin position="16"/>
        <end position="391"/>
    </location>
</feature>
<evidence type="ECO:0000313" key="8">
    <source>
        <dbReference type="EMBL" id="MFB9994959.1"/>
    </source>
</evidence>
<dbReference type="RefSeq" id="WP_380016422.1">
    <property type="nucleotide sequence ID" value="NZ_JBHLYR010000073.1"/>
</dbReference>